<dbReference type="EMBL" id="JAHCVI010000006">
    <property type="protein sequence ID" value="KAG7283934.1"/>
    <property type="molecule type" value="Genomic_DNA"/>
</dbReference>
<gene>
    <name evidence="1" type="ORF">NEMBOFW57_010292</name>
</gene>
<keyword evidence="2" id="KW-1185">Reference proteome</keyword>
<comment type="caution">
    <text evidence="1">The sequence shown here is derived from an EMBL/GenBank/DDBJ whole genome shotgun (WGS) entry which is preliminary data.</text>
</comment>
<name>A0AAD4EML2_9PEZI</name>
<organism evidence="1 2">
    <name type="scientific">Staphylotrichum longicolle</name>
    <dbReference type="NCBI Taxonomy" id="669026"/>
    <lineage>
        <taxon>Eukaryota</taxon>
        <taxon>Fungi</taxon>
        <taxon>Dikarya</taxon>
        <taxon>Ascomycota</taxon>
        <taxon>Pezizomycotina</taxon>
        <taxon>Sordariomycetes</taxon>
        <taxon>Sordariomycetidae</taxon>
        <taxon>Sordariales</taxon>
        <taxon>Chaetomiaceae</taxon>
        <taxon>Staphylotrichum</taxon>
    </lineage>
</organism>
<sequence>MPSSIPYDPSLVLANIVNPRAFGIVEQISKAQRPVDEAEQELNALLATKRSLDMTRIEISNLGYKGNELRDMVTPLDGAIQTIKGEIITAATNYATAKITAEKEIRPLRREMQTVHSQAESPVDYTKTEIKTMPLATDSISMNVQFLSVEENDEDGVAHASNVGAFVSQSLDIFGTKFQQQASSAAQSQTARQFKKHTTAGTLVISASCTHKNASVLAPCILNVDKGIRAWNRIFTEAGDQIKTDNLKGMKGLIEAERSADPDSLKGLSIVSGMTYGSSFVGMVHITNTKTDDVVQKLSSVAASLQAQMDAGAWYEDLAGGFGVNETFGDEVKSLLSSQNITSHVTLISMGVIPSIASNTVEMGVSKFAEFDPKSSMEAIASIQNATAASQSTIGEAADSARLGQKMVSLKASDIKASLSALGDIDVAQNKVLDINSLMTALDDYVKKVAEADSGVPLNYYITNITKGMLAEMWVAKYFPKKNTPQNDDQERKEPDAGK</sequence>
<reference evidence="1" key="1">
    <citation type="submission" date="2023-02" db="EMBL/GenBank/DDBJ databases">
        <authorList>
            <person name="Palmer J.M."/>
        </authorList>
    </citation>
    <scope>NUCLEOTIDE SEQUENCE</scope>
    <source>
        <strain evidence="1">FW57</strain>
    </source>
</reference>
<evidence type="ECO:0000313" key="1">
    <source>
        <dbReference type="EMBL" id="KAG7283934.1"/>
    </source>
</evidence>
<dbReference type="AlphaFoldDB" id="A0AAD4EML2"/>
<proteinExistence type="predicted"/>
<accession>A0AAD4EML2</accession>
<protein>
    <submittedName>
        <fullName evidence="1">Uncharacterized protein</fullName>
    </submittedName>
</protein>
<evidence type="ECO:0000313" key="2">
    <source>
        <dbReference type="Proteomes" id="UP001197093"/>
    </source>
</evidence>
<dbReference type="Proteomes" id="UP001197093">
    <property type="component" value="Unassembled WGS sequence"/>
</dbReference>